<accession>A0A7J5YCF5</accession>
<proteinExistence type="predicted"/>
<dbReference type="Proteomes" id="UP000518266">
    <property type="component" value="Unassembled WGS sequence"/>
</dbReference>
<dbReference type="PANTHER" id="PTHR33104:SF2">
    <property type="entry name" value="CXC3 LIKE CYSTEINE CLUSTER DOMAIN-CONTAINING PROTEIN"/>
    <property type="match status" value="1"/>
</dbReference>
<dbReference type="AlphaFoldDB" id="A0A7J5YCF5"/>
<dbReference type="PANTHER" id="PTHR33104">
    <property type="entry name" value="SI:DKEY-29D5.2"/>
    <property type="match status" value="1"/>
</dbReference>
<protein>
    <submittedName>
        <fullName evidence="1">Uncharacterized protein</fullName>
    </submittedName>
</protein>
<organism evidence="1 2">
    <name type="scientific">Dissostichus mawsoni</name>
    <name type="common">Antarctic cod</name>
    <dbReference type="NCBI Taxonomy" id="36200"/>
    <lineage>
        <taxon>Eukaryota</taxon>
        <taxon>Metazoa</taxon>
        <taxon>Chordata</taxon>
        <taxon>Craniata</taxon>
        <taxon>Vertebrata</taxon>
        <taxon>Euteleostomi</taxon>
        <taxon>Actinopterygii</taxon>
        <taxon>Neopterygii</taxon>
        <taxon>Teleostei</taxon>
        <taxon>Neoteleostei</taxon>
        <taxon>Acanthomorphata</taxon>
        <taxon>Eupercaria</taxon>
        <taxon>Perciformes</taxon>
        <taxon>Notothenioidei</taxon>
        <taxon>Nototheniidae</taxon>
        <taxon>Dissostichus</taxon>
    </lineage>
</organism>
<evidence type="ECO:0000313" key="2">
    <source>
        <dbReference type="Proteomes" id="UP000518266"/>
    </source>
</evidence>
<dbReference type="EMBL" id="JAAKFY010000013">
    <property type="protein sequence ID" value="KAF3847110.1"/>
    <property type="molecule type" value="Genomic_DNA"/>
</dbReference>
<comment type="caution">
    <text evidence="1">The sequence shown here is derived from an EMBL/GenBank/DDBJ whole genome shotgun (WGS) entry which is preliminary data.</text>
</comment>
<evidence type="ECO:0000313" key="1">
    <source>
        <dbReference type="EMBL" id="KAF3847110.1"/>
    </source>
</evidence>
<name>A0A7J5YCF5_DISMA</name>
<keyword evidence="2" id="KW-1185">Reference proteome</keyword>
<sequence length="264" mass="30206">MDERDMIKNMITYIIYFFQTGKVNADAFQRSFLQYVYCTFEENKLLGKEPFVCPACSPEMVAVSVDGNRKLYRFQKTNQASFFDGVFLAQDSEVSTLVGGCSRGCQKLQEKQCVGNLTGQQQGRPLSEPASWMKKVLKLLCVGMDFFSKVALNMYRGEIFAYPMFLQKEFQSSSFLAMDVTCRYAPYLDKVSEALPHLQPLKEMRHCLSVMHAKPTIPNARFASTVDYLILRFFGMHGTRRVPAPLLVKKWNKLTVLIQMCPNN</sequence>
<gene>
    <name evidence="1" type="ORF">F7725_020138</name>
</gene>
<reference evidence="1 2" key="1">
    <citation type="submission" date="2020-03" db="EMBL/GenBank/DDBJ databases">
        <title>Dissostichus mawsoni Genome sequencing and assembly.</title>
        <authorList>
            <person name="Park H."/>
        </authorList>
    </citation>
    <scope>NUCLEOTIDE SEQUENCE [LARGE SCALE GENOMIC DNA]</scope>
    <source>
        <strain evidence="1">DM0001</strain>
        <tissue evidence="1">Muscle</tissue>
    </source>
</reference>